<keyword evidence="2" id="KW-1185">Reference proteome</keyword>
<dbReference type="Proteomes" id="UP000826271">
    <property type="component" value="Unassembled WGS sequence"/>
</dbReference>
<reference evidence="1" key="1">
    <citation type="submission" date="2019-10" db="EMBL/GenBank/DDBJ databases">
        <authorList>
            <person name="Zhang R."/>
            <person name="Pan Y."/>
            <person name="Wang J."/>
            <person name="Ma R."/>
            <person name="Yu S."/>
        </authorList>
    </citation>
    <scope>NUCLEOTIDE SEQUENCE</scope>
    <source>
        <strain evidence="1">LA-IB0</strain>
        <tissue evidence="1">Leaf</tissue>
    </source>
</reference>
<evidence type="ECO:0000313" key="2">
    <source>
        <dbReference type="Proteomes" id="UP000826271"/>
    </source>
</evidence>
<name>A0AAV6WZJ2_9LAMI</name>
<comment type="caution">
    <text evidence="1">The sequence shown here is derived from an EMBL/GenBank/DDBJ whole genome shotgun (WGS) entry which is preliminary data.</text>
</comment>
<protein>
    <submittedName>
        <fullName evidence="1">Uncharacterized protein</fullName>
    </submittedName>
</protein>
<dbReference type="EMBL" id="WHWC01000012">
    <property type="protein sequence ID" value="KAG8372415.1"/>
    <property type="molecule type" value="Genomic_DNA"/>
</dbReference>
<proteinExistence type="predicted"/>
<gene>
    <name evidence="1" type="ORF">BUALT_Bualt12G0063800</name>
</gene>
<evidence type="ECO:0000313" key="1">
    <source>
        <dbReference type="EMBL" id="KAG8372415.1"/>
    </source>
</evidence>
<organism evidence="1 2">
    <name type="scientific">Buddleja alternifolia</name>
    <dbReference type="NCBI Taxonomy" id="168488"/>
    <lineage>
        <taxon>Eukaryota</taxon>
        <taxon>Viridiplantae</taxon>
        <taxon>Streptophyta</taxon>
        <taxon>Embryophyta</taxon>
        <taxon>Tracheophyta</taxon>
        <taxon>Spermatophyta</taxon>
        <taxon>Magnoliopsida</taxon>
        <taxon>eudicotyledons</taxon>
        <taxon>Gunneridae</taxon>
        <taxon>Pentapetalae</taxon>
        <taxon>asterids</taxon>
        <taxon>lamiids</taxon>
        <taxon>Lamiales</taxon>
        <taxon>Scrophulariaceae</taxon>
        <taxon>Buddlejeae</taxon>
        <taxon>Buddleja</taxon>
    </lineage>
</organism>
<dbReference type="AlphaFoldDB" id="A0AAV6WZJ2"/>
<sequence length="156" mass="17552">MEDLTEDKKLIASEMLVKSADDLRLFFILTVERKINAPTLPTEIIILSSGDEDESENDFLYPIVNVIQVDDDEEGEGSTTSNYVGEGKMLVNVLLDPTDENSTNVKSPQYKFGPWGSSDITPTKPLTVVNLLMPKKKRPLKIHCQPQQIMKKLKFP</sequence>
<accession>A0AAV6WZJ2</accession>